<evidence type="ECO:0000256" key="3">
    <source>
        <dbReference type="ARBA" id="ARBA00022801"/>
    </source>
</evidence>
<dbReference type="EMBL" id="WOAD01000002">
    <property type="protein sequence ID" value="MUI34286.1"/>
    <property type="molecule type" value="Genomic_DNA"/>
</dbReference>
<name>A0A233T7U3_PSEAI</name>
<dbReference type="EC" id="3.2.1.21" evidence="2"/>
<evidence type="ECO:0000256" key="2">
    <source>
        <dbReference type="ARBA" id="ARBA00012744"/>
    </source>
</evidence>
<dbReference type="AlphaFoldDB" id="A0A233T7U3"/>
<sequence>MRRSLLQFKNFRKTLKKNIKNRLALLSLALLYDTSLATAKPQENCNFLWGTASAAYQVEGGWNLDGKGPSNWDDFTHRGITKYLIGESHTGDVATNQISRDVYLKDIDLMRKLGVNSYRFSISWARVLPDGQTINPKGLEYYKILIQDLKDAGITPIVTLYHWDMPLALYKKGGWYSSKSPDWFAGYAKLIFSNFGEEVPYFITFNEPEGNIFTLTPLVENFLTETPSPYEKVLSVESRAAQAEAMHNLLLANSLAVTSYKEAGYKGRIGIALNLSPCVDNENPNSAAKRNCNSVHNAWVLDALYKGNYPKDIKTLYQKYAPAFQPSQDDMKKIMQGRPDFIGVNFYSPTLVKDDPSQPFGIANRPNPDQYPSYNGPVSPSHLVELLMQIDKEYDHPTLIITENGAGFGVDDEKLTENRVLDPLRAKYLSDHIDAVLSARHAGVKVEGYLFWSLLDNFEWLFGYRNRFGMIGVDFESPQLARTPKSSYYKYQEKIRDYKERNKCLPQQSRHSG</sequence>
<gene>
    <name evidence="9" type="ORF">GNQ48_04650</name>
</gene>
<evidence type="ECO:0000256" key="8">
    <source>
        <dbReference type="SAM" id="SignalP"/>
    </source>
</evidence>
<evidence type="ECO:0000256" key="6">
    <source>
        <dbReference type="RuleBase" id="RU003690"/>
    </source>
</evidence>
<dbReference type="InterPro" id="IPR033132">
    <property type="entry name" value="GH_1_N_CS"/>
</dbReference>
<dbReference type="PROSITE" id="PS00572">
    <property type="entry name" value="GLYCOSYL_HYDROL_F1_1"/>
    <property type="match status" value="1"/>
</dbReference>
<dbReference type="Gene3D" id="3.20.20.80">
    <property type="entry name" value="Glycosidases"/>
    <property type="match status" value="1"/>
</dbReference>
<evidence type="ECO:0000313" key="10">
    <source>
        <dbReference type="Proteomes" id="UP000433532"/>
    </source>
</evidence>
<feature type="chain" id="PRO_5041082585" description="beta-glucosidase" evidence="8">
    <location>
        <begin position="40"/>
        <end position="513"/>
    </location>
</feature>
<evidence type="ECO:0000256" key="5">
    <source>
        <dbReference type="PROSITE-ProRule" id="PRU10055"/>
    </source>
</evidence>
<comment type="caution">
    <text evidence="9">The sequence shown here is derived from an EMBL/GenBank/DDBJ whole genome shotgun (WGS) entry which is preliminary data.</text>
</comment>
<reference evidence="9 10" key="1">
    <citation type="submission" date="2019-11" db="EMBL/GenBank/DDBJ databases">
        <title>Genomes of ocular Pseudomonas aeruginosa isolates.</title>
        <authorList>
            <person name="Khan M."/>
            <person name="Rice S.A."/>
            <person name="Willcox M.D.P."/>
            <person name="Stapleton F."/>
        </authorList>
    </citation>
    <scope>NUCLEOTIDE SEQUENCE [LARGE SCALE GENOMIC DNA]</scope>
    <source>
        <strain evidence="9 10">PA221</strain>
    </source>
</reference>
<dbReference type="GO" id="GO:0005829">
    <property type="term" value="C:cytosol"/>
    <property type="evidence" value="ECO:0007669"/>
    <property type="project" value="TreeGrafter"/>
</dbReference>
<evidence type="ECO:0000256" key="4">
    <source>
        <dbReference type="ARBA" id="ARBA00023295"/>
    </source>
</evidence>
<evidence type="ECO:0000256" key="7">
    <source>
        <dbReference type="RuleBase" id="RU004468"/>
    </source>
</evidence>
<dbReference type="InterPro" id="IPR018120">
    <property type="entry name" value="Glyco_hydro_1_AS"/>
</dbReference>
<protein>
    <recommendedName>
        <fullName evidence="2">beta-glucosidase</fullName>
        <ecNumber evidence="2">3.2.1.21</ecNumber>
    </recommendedName>
</protein>
<dbReference type="InterPro" id="IPR001360">
    <property type="entry name" value="Glyco_hydro_1"/>
</dbReference>
<comment type="similarity">
    <text evidence="1 6">Belongs to the glycosyl hydrolase 1 family.</text>
</comment>
<dbReference type="GO" id="GO:0016052">
    <property type="term" value="P:carbohydrate catabolic process"/>
    <property type="evidence" value="ECO:0007669"/>
    <property type="project" value="TreeGrafter"/>
</dbReference>
<dbReference type="PANTHER" id="PTHR10353">
    <property type="entry name" value="GLYCOSYL HYDROLASE"/>
    <property type="match status" value="1"/>
</dbReference>
<dbReference type="PANTHER" id="PTHR10353:SF36">
    <property type="entry name" value="LP05116P"/>
    <property type="match status" value="1"/>
</dbReference>
<dbReference type="Pfam" id="PF00232">
    <property type="entry name" value="Glyco_hydro_1"/>
    <property type="match status" value="1"/>
</dbReference>
<dbReference type="Proteomes" id="UP000433532">
    <property type="component" value="Unassembled WGS sequence"/>
</dbReference>
<keyword evidence="8" id="KW-0732">Signal</keyword>
<dbReference type="RefSeq" id="WP_003135542.1">
    <property type="nucleotide sequence ID" value="NZ_BBQK01000013.1"/>
</dbReference>
<keyword evidence="3 7" id="KW-0378">Hydrolase</keyword>
<proteinExistence type="inferred from homology"/>
<organism evidence="9 10">
    <name type="scientific">Pseudomonas aeruginosa</name>
    <dbReference type="NCBI Taxonomy" id="287"/>
    <lineage>
        <taxon>Bacteria</taxon>
        <taxon>Pseudomonadati</taxon>
        <taxon>Pseudomonadota</taxon>
        <taxon>Gammaproteobacteria</taxon>
        <taxon>Pseudomonadales</taxon>
        <taxon>Pseudomonadaceae</taxon>
        <taxon>Pseudomonas</taxon>
    </lineage>
</organism>
<dbReference type="PRINTS" id="PR00131">
    <property type="entry name" value="GLHYDRLASE1"/>
</dbReference>
<accession>A0A233T7U3</accession>
<dbReference type="GO" id="GO:0008422">
    <property type="term" value="F:beta-glucosidase activity"/>
    <property type="evidence" value="ECO:0007669"/>
    <property type="project" value="UniProtKB-EC"/>
</dbReference>
<feature type="active site" description="Nucleophile" evidence="5">
    <location>
        <position position="403"/>
    </location>
</feature>
<dbReference type="SUPFAM" id="SSF51445">
    <property type="entry name" value="(Trans)glycosidases"/>
    <property type="match status" value="1"/>
</dbReference>
<evidence type="ECO:0000313" key="9">
    <source>
        <dbReference type="EMBL" id="MUI34286.1"/>
    </source>
</evidence>
<dbReference type="PROSITE" id="PS00653">
    <property type="entry name" value="GLYCOSYL_HYDROL_F1_2"/>
    <property type="match status" value="1"/>
</dbReference>
<keyword evidence="4 7" id="KW-0326">Glycosidase</keyword>
<feature type="signal peptide" evidence="8">
    <location>
        <begin position="1"/>
        <end position="39"/>
    </location>
</feature>
<evidence type="ECO:0000256" key="1">
    <source>
        <dbReference type="ARBA" id="ARBA00010838"/>
    </source>
</evidence>
<dbReference type="InterPro" id="IPR017853">
    <property type="entry name" value="GH"/>
</dbReference>